<organism evidence="11 12">
    <name type="scientific">Andreprevotia lacus DSM 23236</name>
    <dbReference type="NCBI Taxonomy" id="1121001"/>
    <lineage>
        <taxon>Bacteria</taxon>
        <taxon>Pseudomonadati</taxon>
        <taxon>Pseudomonadota</taxon>
        <taxon>Betaproteobacteria</taxon>
        <taxon>Neisseriales</taxon>
        <taxon>Chitinibacteraceae</taxon>
        <taxon>Andreprevotia</taxon>
    </lineage>
</organism>
<dbReference type="Gene3D" id="3.10.290.10">
    <property type="entry name" value="RNA-binding S4 domain"/>
    <property type="match status" value="1"/>
</dbReference>
<dbReference type="Pfam" id="PF01479">
    <property type="entry name" value="S4"/>
    <property type="match status" value="1"/>
</dbReference>
<keyword evidence="4" id="KW-0698">rRNA processing</keyword>
<dbReference type="PANTHER" id="PTHR21600">
    <property type="entry name" value="MITOCHONDRIAL RNA PSEUDOURIDINE SYNTHASE"/>
    <property type="match status" value="1"/>
</dbReference>
<dbReference type="CDD" id="cd02869">
    <property type="entry name" value="PseudoU_synth_RluA_like"/>
    <property type="match status" value="1"/>
</dbReference>
<feature type="active site" evidence="7">
    <location>
        <position position="143"/>
    </location>
</feature>
<dbReference type="InterPro" id="IPR020103">
    <property type="entry name" value="PsdUridine_synth_cat_dom_sf"/>
</dbReference>
<evidence type="ECO:0000256" key="6">
    <source>
        <dbReference type="ARBA" id="ARBA00023235"/>
    </source>
</evidence>
<dbReference type="EMBL" id="FWXD01000003">
    <property type="protein sequence ID" value="SMC19495.1"/>
    <property type="molecule type" value="Genomic_DNA"/>
</dbReference>
<comment type="similarity">
    <text evidence="3 9">Belongs to the pseudouridine synthase RluA family.</text>
</comment>
<dbReference type="InterPro" id="IPR036986">
    <property type="entry name" value="S4_RNA-bd_sf"/>
</dbReference>
<feature type="domain" description="RNA-binding S4" evidence="10">
    <location>
        <begin position="21"/>
        <end position="82"/>
    </location>
</feature>
<dbReference type="OrthoDB" id="9785808at2"/>
<dbReference type="PROSITE" id="PS50889">
    <property type="entry name" value="S4"/>
    <property type="match status" value="1"/>
</dbReference>
<dbReference type="GO" id="GO:0160141">
    <property type="term" value="F:23S rRNA pseudouridine(955/2504/2580) synthase activity"/>
    <property type="evidence" value="ECO:0007669"/>
    <property type="project" value="UniProtKB-EC"/>
</dbReference>
<evidence type="ECO:0000256" key="8">
    <source>
        <dbReference type="PROSITE-ProRule" id="PRU00182"/>
    </source>
</evidence>
<comment type="function">
    <text evidence="2">Responsible for synthesis of pseudouridine from uracil at positions 955, 2504 and 2580 in 23S ribosomal RNA.</text>
</comment>
<dbReference type="RefSeq" id="WP_084089175.1">
    <property type="nucleotide sequence ID" value="NZ_FWXD01000003.1"/>
</dbReference>
<evidence type="ECO:0000256" key="7">
    <source>
        <dbReference type="PIRSR" id="PIRSR606225-1"/>
    </source>
</evidence>
<comment type="catalytic activity">
    <reaction evidence="9">
        <text>a uridine in RNA = a pseudouridine in RNA</text>
        <dbReference type="Rhea" id="RHEA:48348"/>
        <dbReference type="Rhea" id="RHEA-COMP:12068"/>
        <dbReference type="Rhea" id="RHEA-COMP:12069"/>
        <dbReference type="ChEBI" id="CHEBI:65314"/>
        <dbReference type="ChEBI" id="CHEBI:65315"/>
    </reaction>
</comment>
<evidence type="ECO:0000256" key="4">
    <source>
        <dbReference type="ARBA" id="ARBA00022552"/>
    </source>
</evidence>
<dbReference type="EC" id="5.4.99.-" evidence="9"/>
<dbReference type="GO" id="GO:0003723">
    <property type="term" value="F:RNA binding"/>
    <property type="evidence" value="ECO:0007669"/>
    <property type="project" value="UniProtKB-KW"/>
</dbReference>
<evidence type="ECO:0000313" key="11">
    <source>
        <dbReference type="EMBL" id="SMC19495.1"/>
    </source>
</evidence>
<protein>
    <recommendedName>
        <fullName evidence="9">Pseudouridine synthase</fullName>
        <ecNumber evidence="9">5.4.99.-</ecNumber>
    </recommendedName>
</protein>
<keyword evidence="5 8" id="KW-0694">RNA-binding</keyword>
<dbReference type="AlphaFoldDB" id="A0A1W1X6D3"/>
<dbReference type="PANTHER" id="PTHR21600:SF92">
    <property type="entry name" value="RIBOSOMAL LARGE SUBUNIT PSEUDOURIDINE SYNTHASE C"/>
    <property type="match status" value="1"/>
</dbReference>
<reference evidence="11 12" key="1">
    <citation type="submission" date="2017-04" db="EMBL/GenBank/DDBJ databases">
        <authorList>
            <person name="Afonso C.L."/>
            <person name="Miller P.J."/>
            <person name="Scott M.A."/>
            <person name="Spackman E."/>
            <person name="Goraichik I."/>
            <person name="Dimitrov K.M."/>
            <person name="Suarez D.L."/>
            <person name="Swayne D.E."/>
        </authorList>
    </citation>
    <scope>NUCLEOTIDE SEQUENCE [LARGE SCALE GENOMIC DNA]</scope>
    <source>
        <strain evidence="11 12">DSM 23236</strain>
    </source>
</reference>
<dbReference type="CDD" id="cd00165">
    <property type="entry name" value="S4"/>
    <property type="match status" value="1"/>
</dbReference>
<evidence type="ECO:0000259" key="10">
    <source>
        <dbReference type="SMART" id="SM00363"/>
    </source>
</evidence>
<name>A0A1W1X6D3_9NEIS</name>
<dbReference type="InterPro" id="IPR006145">
    <property type="entry name" value="PsdUridine_synth_RsuA/RluA"/>
</dbReference>
<dbReference type="NCBIfam" id="NF008249">
    <property type="entry name" value="PRK11025.1"/>
    <property type="match status" value="1"/>
</dbReference>
<dbReference type="InterPro" id="IPR006225">
    <property type="entry name" value="PsdUridine_synth_RluC/D"/>
</dbReference>
<dbReference type="InterPro" id="IPR050188">
    <property type="entry name" value="RluA_PseudoU_synthase"/>
</dbReference>
<dbReference type="Proteomes" id="UP000192761">
    <property type="component" value="Unassembled WGS sequence"/>
</dbReference>
<sequence>MTETSKASVTFIEITEETAGQRLDNFLLRHLKGVPKSHVYRIVRAGEVRVNKGRADVTRKLEAGDVVRVPPVRVAEKPDNAPALAASGQVELPILFEDDALIAINKPSGVAVHGGSGLSFGVIELLRAQRPQAKFLELVHRLDRDTSGILLVAKKRSALVKLHEMLRDNHQIDKRYLALVQGVWPEPRSHVKFKLLKYETPDGERRVKKSADGLTSHTVVNRRQTFADASLLECELKTGRTHQIRVHLAESGHPILGDDKYGDPAINRLLPRAGLRRLFLHAWRLTLIHPLSGDKLQLEAPLAKELQTYLDTLN</sequence>
<evidence type="ECO:0000256" key="2">
    <source>
        <dbReference type="ARBA" id="ARBA00002876"/>
    </source>
</evidence>
<dbReference type="SMART" id="SM00363">
    <property type="entry name" value="S4"/>
    <property type="match status" value="1"/>
</dbReference>
<accession>A0A1W1X6D3</accession>
<dbReference type="Pfam" id="PF00849">
    <property type="entry name" value="PseudoU_synth_2"/>
    <property type="match status" value="1"/>
</dbReference>
<evidence type="ECO:0000256" key="1">
    <source>
        <dbReference type="ARBA" id="ARBA00000381"/>
    </source>
</evidence>
<dbReference type="SUPFAM" id="SSF55174">
    <property type="entry name" value="Alpha-L RNA-binding motif"/>
    <property type="match status" value="1"/>
</dbReference>
<proteinExistence type="inferred from homology"/>
<dbReference type="SUPFAM" id="SSF55120">
    <property type="entry name" value="Pseudouridine synthase"/>
    <property type="match status" value="1"/>
</dbReference>
<evidence type="ECO:0000313" key="12">
    <source>
        <dbReference type="Proteomes" id="UP000192761"/>
    </source>
</evidence>
<dbReference type="Gene3D" id="3.30.2350.10">
    <property type="entry name" value="Pseudouridine synthase"/>
    <property type="match status" value="1"/>
</dbReference>
<dbReference type="STRING" id="1121001.SAMN02745857_00720"/>
<dbReference type="GO" id="GO:0000455">
    <property type="term" value="P:enzyme-directed rRNA pseudouridine synthesis"/>
    <property type="evidence" value="ECO:0007669"/>
    <property type="project" value="UniProtKB-ARBA"/>
</dbReference>
<evidence type="ECO:0000256" key="3">
    <source>
        <dbReference type="ARBA" id="ARBA00010876"/>
    </source>
</evidence>
<dbReference type="InterPro" id="IPR002942">
    <property type="entry name" value="S4_RNA-bd"/>
</dbReference>
<dbReference type="InterPro" id="IPR006224">
    <property type="entry name" value="PsdUridine_synth_RluA-like_CS"/>
</dbReference>
<comment type="catalytic activity">
    <reaction evidence="1">
        <text>uridine(955/2504/2580) in 23S rRNA = pseudouridine(955/2504/2580) in 23S rRNA</text>
        <dbReference type="Rhea" id="RHEA:42528"/>
        <dbReference type="Rhea" id="RHEA-COMP:10099"/>
        <dbReference type="Rhea" id="RHEA-COMP:10100"/>
        <dbReference type="ChEBI" id="CHEBI:65314"/>
        <dbReference type="ChEBI" id="CHEBI:65315"/>
        <dbReference type="EC" id="5.4.99.24"/>
    </reaction>
</comment>
<keyword evidence="12" id="KW-1185">Reference proteome</keyword>
<evidence type="ECO:0000256" key="9">
    <source>
        <dbReference type="RuleBase" id="RU362028"/>
    </source>
</evidence>
<dbReference type="NCBIfam" id="TIGR00005">
    <property type="entry name" value="rluA_subfam"/>
    <property type="match status" value="1"/>
</dbReference>
<dbReference type="PROSITE" id="PS01129">
    <property type="entry name" value="PSI_RLU"/>
    <property type="match status" value="1"/>
</dbReference>
<gene>
    <name evidence="11" type="ORF">SAMN02745857_00720</name>
</gene>
<evidence type="ECO:0000256" key="5">
    <source>
        <dbReference type="ARBA" id="ARBA00022884"/>
    </source>
</evidence>
<keyword evidence="6 9" id="KW-0413">Isomerase</keyword>